<dbReference type="Proteomes" id="UP000602510">
    <property type="component" value="Unassembled WGS sequence"/>
</dbReference>
<dbReference type="EMBL" id="WSZM01000050">
    <property type="protein sequence ID" value="KAF4045356.1"/>
    <property type="molecule type" value="Genomic_DNA"/>
</dbReference>
<keyword evidence="3" id="KW-1185">Reference proteome</keyword>
<feature type="coiled-coil region" evidence="1">
    <location>
        <begin position="128"/>
        <end position="155"/>
    </location>
</feature>
<proteinExistence type="predicted"/>
<reference evidence="2" key="1">
    <citation type="submission" date="2020-04" db="EMBL/GenBank/DDBJ databases">
        <title>Hybrid Assembly of Korean Phytophthora infestans isolates.</title>
        <authorList>
            <person name="Prokchorchik M."/>
            <person name="Lee Y."/>
            <person name="Seo J."/>
            <person name="Cho J.-H."/>
            <person name="Park Y.-E."/>
            <person name="Jang D.-C."/>
            <person name="Im J.-S."/>
            <person name="Choi J.-G."/>
            <person name="Park H.-J."/>
            <person name="Lee G.-B."/>
            <person name="Lee Y.-G."/>
            <person name="Hong S.-Y."/>
            <person name="Cho K."/>
            <person name="Sohn K.H."/>
        </authorList>
    </citation>
    <scope>NUCLEOTIDE SEQUENCE</scope>
    <source>
        <strain evidence="2">KR_1_A1</strain>
    </source>
</reference>
<comment type="caution">
    <text evidence="2">The sequence shown here is derived from an EMBL/GenBank/DDBJ whole genome shotgun (WGS) entry which is preliminary data.</text>
</comment>
<evidence type="ECO:0000256" key="1">
    <source>
        <dbReference type="SAM" id="Coils"/>
    </source>
</evidence>
<gene>
    <name evidence="2" type="ORF">GN244_ATG02266</name>
</gene>
<keyword evidence="1" id="KW-0175">Coiled coil</keyword>
<evidence type="ECO:0000313" key="3">
    <source>
        <dbReference type="Proteomes" id="UP000602510"/>
    </source>
</evidence>
<dbReference type="AlphaFoldDB" id="A0A833TRJ4"/>
<evidence type="ECO:0000313" key="2">
    <source>
        <dbReference type="EMBL" id="KAF4045356.1"/>
    </source>
</evidence>
<name>A0A833TRJ4_PHYIN</name>
<evidence type="ECO:0008006" key="4">
    <source>
        <dbReference type="Google" id="ProtNLM"/>
    </source>
</evidence>
<accession>A0A833TRJ4</accession>
<protein>
    <recommendedName>
        <fullName evidence="4">F-box domain-containing protein</fullName>
    </recommendedName>
</protein>
<organism evidence="2 3">
    <name type="scientific">Phytophthora infestans</name>
    <name type="common">Potato late blight agent</name>
    <name type="synonym">Botrytis infestans</name>
    <dbReference type="NCBI Taxonomy" id="4787"/>
    <lineage>
        <taxon>Eukaryota</taxon>
        <taxon>Sar</taxon>
        <taxon>Stramenopiles</taxon>
        <taxon>Oomycota</taxon>
        <taxon>Peronosporomycetes</taxon>
        <taxon>Peronosporales</taxon>
        <taxon>Peronosporaceae</taxon>
        <taxon>Phytophthora</taxon>
    </lineage>
</organism>
<sequence length="252" mass="28948">MLLELADECKQHIWEFMDVQELCRVACVARNAEQGVCLGPIWQKRARTLLSKGQEALDTDTGVLSCRLQRHNASRNLLTREEGHCQKIINRPSDEDKLSGMYDTFDWRLWSRDTHLTLGRFSFSNTRFAQAMSSLQDLKRERSQLKEAMQSVKASSHADKRTRRLQMNCVKWMNRTHRRQAAASQSIQAQNAALSKAELASRLQQVENMIQTTAQEQFGLRKRAMKSLHKFNTQLATGSNLFYDLGALQFVA</sequence>